<dbReference type="KEGG" id="thu:AC731_018675"/>
<gene>
    <name evidence="1" type="ORF">AC731_018675</name>
</gene>
<evidence type="ECO:0000313" key="1">
    <source>
        <dbReference type="EMBL" id="AMO38794.1"/>
    </source>
</evidence>
<dbReference type="RefSeq" id="WP_053085852.1">
    <property type="nucleotide sequence ID" value="NZ_CP014646.1"/>
</dbReference>
<evidence type="ECO:0000313" key="2">
    <source>
        <dbReference type="Proteomes" id="UP000036902"/>
    </source>
</evidence>
<dbReference type="Proteomes" id="UP000036902">
    <property type="component" value="Chromosome"/>
</dbReference>
<dbReference type="EMBL" id="CP014646">
    <property type="protein sequence ID" value="AMO38794.1"/>
    <property type="molecule type" value="Genomic_DNA"/>
</dbReference>
<protein>
    <submittedName>
        <fullName evidence="1">Uncharacterized protein</fullName>
    </submittedName>
</protein>
<accession>A0A127KAU9</accession>
<organism evidence="1 2">
    <name type="scientific">Thauera humireducens</name>
    <dbReference type="NCBI Taxonomy" id="1134435"/>
    <lineage>
        <taxon>Bacteria</taxon>
        <taxon>Pseudomonadati</taxon>
        <taxon>Pseudomonadota</taxon>
        <taxon>Betaproteobacteria</taxon>
        <taxon>Rhodocyclales</taxon>
        <taxon>Zoogloeaceae</taxon>
        <taxon>Thauera</taxon>
    </lineage>
</organism>
<sequence>MPASTPLSTNKTAALSRTLDGVTRGYFRYIAGTIAADKVLSLARKFHDLYGIGCTPSQRITRKNKGLANSLLVLYAPEGAALAEWLLLVSPGNGPVTEREKLRDVTAKPRLTWLGYELLRHRERCTARWTWRRSKAEMTELYQLFDVQLHKHDHGPLSETLARIARQPGFHGVRVQSWTLFQHARERGYRGELPYLFYVSKVSHGERISL</sequence>
<proteinExistence type="predicted"/>
<keyword evidence="2" id="KW-1185">Reference proteome</keyword>
<dbReference type="AlphaFoldDB" id="A0A127KAU9"/>
<reference evidence="2" key="1">
    <citation type="submission" date="2016-03" db="EMBL/GenBank/DDBJ databases">
        <authorList>
            <person name="Ma C."/>
            <person name="Zhou S."/>
            <person name="Yang G."/>
        </authorList>
    </citation>
    <scope>NUCLEOTIDE SEQUENCE [LARGE SCALE GENOMIC DNA]</scope>
    <source>
        <strain evidence="2">SgZ-1</strain>
    </source>
</reference>
<name>A0A127KAU9_9RHOO</name>